<dbReference type="SMART" id="SM00271">
    <property type="entry name" value="DnaJ"/>
    <property type="match status" value="1"/>
</dbReference>
<dbReference type="SUPFAM" id="SSF144217">
    <property type="entry name" value="CSL zinc finger"/>
    <property type="match status" value="1"/>
</dbReference>
<feature type="domain" description="DPH-type MB" evidence="12">
    <location>
        <begin position="70"/>
        <end position="124"/>
    </location>
</feature>
<dbReference type="Proteomes" id="UP000186594">
    <property type="component" value="Unassembled WGS sequence"/>
</dbReference>
<dbReference type="InterPro" id="IPR007872">
    <property type="entry name" value="DPH_MB_dom"/>
</dbReference>
<evidence type="ECO:0000256" key="1">
    <source>
        <dbReference type="ARBA" id="ARBA00003474"/>
    </source>
</evidence>
<dbReference type="GO" id="GO:0005737">
    <property type="term" value="C:cytoplasm"/>
    <property type="evidence" value="ECO:0007669"/>
    <property type="project" value="UniProtKB-SubCell"/>
</dbReference>
<comment type="similarity">
    <text evidence="4">Belongs to the DPH4 family.</text>
</comment>
<dbReference type="OMA" id="LEDMTWE"/>
<evidence type="ECO:0000313" key="13">
    <source>
        <dbReference type="EMBL" id="OLL23786.1"/>
    </source>
</evidence>
<dbReference type="Gene3D" id="1.10.287.110">
    <property type="entry name" value="DnaJ domain"/>
    <property type="match status" value="1"/>
</dbReference>
<dbReference type="PANTHER" id="PTHR21454">
    <property type="entry name" value="DPH3 HOMOLOG-RELATED"/>
    <property type="match status" value="1"/>
</dbReference>
<accession>A0A1U7LM94</accession>
<evidence type="ECO:0000256" key="4">
    <source>
        <dbReference type="ARBA" id="ARBA00006169"/>
    </source>
</evidence>
<gene>
    <name evidence="13" type="ORF">NEOLI_001156</name>
</gene>
<dbReference type="UniPathway" id="UPA00559"/>
<evidence type="ECO:0000256" key="9">
    <source>
        <dbReference type="ARBA" id="ARBA00023004"/>
    </source>
</evidence>
<dbReference type="STRING" id="1198029.A0A1U7LM94"/>
<keyword evidence="14" id="KW-1185">Reference proteome</keyword>
<evidence type="ECO:0000256" key="2">
    <source>
        <dbReference type="ARBA" id="ARBA00004123"/>
    </source>
</evidence>
<protein>
    <recommendedName>
        <fullName evidence="5">Diphthamide biosynthesis protein 4</fullName>
    </recommendedName>
</protein>
<evidence type="ECO:0000259" key="11">
    <source>
        <dbReference type="PROSITE" id="PS50076"/>
    </source>
</evidence>
<comment type="function">
    <text evidence="1">Required for the first step of diphthamide biosynthesis, the transfer of 3-amino-3-carboxypropyl from S-adenosyl-L-methionine to a histidine residue. Diphthamide is a post-translational modification of histidine which occurs in elongation factor 2.</text>
</comment>
<dbReference type="GO" id="GO:0005634">
    <property type="term" value="C:nucleus"/>
    <property type="evidence" value="ECO:0007669"/>
    <property type="project" value="UniProtKB-SubCell"/>
</dbReference>
<dbReference type="PANTHER" id="PTHR21454:SF46">
    <property type="entry name" value="DIPHTHAMIDE BIOSYNTHESIS PROTEIN 4"/>
    <property type="match status" value="1"/>
</dbReference>
<name>A0A1U7LM94_NEOID</name>
<dbReference type="Gene3D" id="3.10.660.10">
    <property type="entry name" value="DPH Zinc finger"/>
    <property type="match status" value="1"/>
</dbReference>
<reference evidence="13 14" key="1">
    <citation type="submission" date="2016-04" db="EMBL/GenBank/DDBJ databases">
        <title>Evolutionary innovation and constraint leading to complex multicellularity in the Ascomycota.</title>
        <authorList>
            <person name="Cisse O."/>
            <person name="Nguyen A."/>
            <person name="Hewitt D.A."/>
            <person name="Jedd G."/>
            <person name="Stajich J.E."/>
        </authorList>
    </citation>
    <scope>NUCLEOTIDE SEQUENCE [LARGE SCALE GENOMIC DNA]</scope>
    <source>
        <strain evidence="13 14">DAH-3</strain>
    </source>
</reference>
<feature type="domain" description="J" evidence="11">
    <location>
        <begin position="2"/>
        <end position="64"/>
    </location>
</feature>
<keyword evidence="8" id="KW-0862">Zinc</keyword>
<evidence type="ECO:0000256" key="5">
    <source>
        <dbReference type="ARBA" id="ARBA00021797"/>
    </source>
</evidence>
<evidence type="ECO:0000256" key="7">
    <source>
        <dbReference type="ARBA" id="ARBA00022723"/>
    </source>
</evidence>
<evidence type="ECO:0000259" key="12">
    <source>
        <dbReference type="PROSITE" id="PS51074"/>
    </source>
</evidence>
<dbReference type="InterPro" id="IPR036869">
    <property type="entry name" value="J_dom_sf"/>
</dbReference>
<comment type="caution">
    <text evidence="13">The sequence shown here is derived from an EMBL/GenBank/DDBJ whole genome shotgun (WGS) entry which is preliminary data.</text>
</comment>
<dbReference type="PROSITE" id="PS50076">
    <property type="entry name" value="DNAJ_2"/>
    <property type="match status" value="1"/>
</dbReference>
<dbReference type="Pfam" id="PF05207">
    <property type="entry name" value="Zn_ribbon_CSL"/>
    <property type="match status" value="1"/>
</dbReference>
<dbReference type="GO" id="GO:0017183">
    <property type="term" value="P:protein histidyl modification to diphthamide"/>
    <property type="evidence" value="ECO:0007669"/>
    <property type="project" value="UniProtKB-UniPathway"/>
</dbReference>
<sequence length="128" mass="14599">MSYYQILSISKEFAPEDLKKAYHAALLASHPDKTQKSKDSIDAIKQAYCVLSSPNLRKQYDTKISKDDKFHNIIDLDDMIYDNGIFSYPCRCSGKYEITEEELEDGRDVVGCIGCSLWIRVAYEVVEG</sequence>
<dbReference type="EMBL" id="LXFE01001251">
    <property type="protein sequence ID" value="OLL23786.1"/>
    <property type="molecule type" value="Genomic_DNA"/>
</dbReference>
<dbReference type="CDD" id="cd06257">
    <property type="entry name" value="DnaJ"/>
    <property type="match status" value="1"/>
</dbReference>
<keyword evidence="6" id="KW-0963">Cytoplasm</keyword>
<keyword evidence="9" id="KW-0408">Iron</keyword>
<proteinExistence type="inferred from homology"/>
<organism evidence="13 14">
    <name type="scientific">Neolecta irregularis (strain DAH-3)</name>
    <dbReference type="NCBI Taxonomy" id="1198029"/>
    <lineage>
        <taxon>Eukaryota</taxon>
        <taxon>Fungi</taxon>
        <taxon>Dikarya</taxon>
        <taxon>Ascomycota</taxon>
        <taxon>Taphrinomycotina</taxon>
        <taxon>Neolectales</taxon>
        <taxon>Neolectaceae</taxon>
        <taxon>Neolecta</taxon>
    </lineage>
</organism>
<evidence type="ECO:0000313" key="14">
    <source>
        <dbReference type="Proteomes" id="UP000186594"/>
    </source>
</evidence>
<dbReference type="AlphaFoldDB" id="A0A1U7LM94"/>
<evidence type="ECO:0000256" key="6">
    <source>
        <dbReference type="ARBA" id="ARBA00022490"/>
    </source>
</evidence>
<evidence type="ECO:0000256" key="8">
    <source>
        <dbReference type="ARBA" id="ARBA00022833"/>
    </source>
</evidence>
<evidence type="ECO:0000256" key="3">
    <source>
        <dbReference type="ARBA" id="ARBA00004496"/>
    </source>
</evidence>
<dbReference type="PROSITE" id="PS51074">
    <property type="entry name" value="DPH_MB"/>
    <property type="match status" value="1"/>
</dbReference>
<dbReference type="OrthoDB" id="445556at2759"/>
<dbReference type="InterPro" id="IPR044248">
    <property type="entry name" value="DPH3/4-like"/>
</dbReference>
<dbReference type="GO" id="GO:0046872">
    <property type="term" value="F:metal ion binding"/>
    <property type="evidence" value="ECO:0007669"/>
    <property type="project" value="UniProtKB-KW"/>
</dbReference>
<comment type="subcellular location">
    <subcellularLocation>
        <location evidence="3">Cytoplasm</location>
    </subcellularLocation>
    <subcellularLocation>
        <location evidence="2">Nucleus</location>
    </subcellularLocation>
</comment>
<evidence type="ECO:0000256" key="10">
    <source>
        <dbReference type="ARBA" id="ARBA00023242"/>
    </source>
</evidence>
<dbReference type="Pfam" id="PF00226">
    <property type="entry name" value="DnaJ"/>
    <property type="match status" value="1"/>
</dbReference>
<dbReference type="InterPro" id="IPR036671">
    <property type="entry name" value="DPH_MB_sf"/>
</dbReference>
<keyword evidence="7" id="KW-0479">Metal-binding</keyword>
<dbReference type="InterPro" id="IPR001623">
    <property type="entry name" value="DnaJ_domain"/>
</dbReference>
<dbReference type="SUPFAM" id="SSF46565">
    <property type="entry name" value="Chaperone J-domain"/>
    <property type="match status" value="1"/>
</dbReference>
<keyword evidence="10" id="KW-0539">Nucleus</keyword>